<dbReference type="RefSeq" id="WP_169395175.1">
    <property type="nucleotide sequence ID" value="NZ_BAAAJH010000004.1"/>
</dbReference>
<feature type="transmembrane region" description="Helical" evidence="2">
    <location>
        <begin position="81"/>
        <end position="100"/>
    </location>
</feature>
<dbReference type="Proteomes" id="UP001296706">
    <property type="component" value="Unassembled WGS sequence"/>
</dbReference>
<feature type="transmembrane region" description="Helical" evidence="2">
    <location>
        <begin position="180"/>
        <end position="198"/>
    </location>
</feature>
<keyword evidence="2" id="KW-1133">Transmembrane helix</keyword>
<evidence type="ECO:0000313" key="4">
    <source>
        <dbReference type="Proteomes" id="UP001296706"/>
    </source>
</evidence>
<feature type="region of interest" description="Disordered" evidence="1">
    <location>
        <begin position="49"/>
        <end position="75"/>
    </location>
</feature>
<gene>
    <name evidence="3" type="ORF">HF577_08325</name>
</gene>
<evidence type="ECO:0000256" key="2">
    <source>
        <dbReference type="SAM" id="Phobius"/>
    </source>
</evidence>
<feature type="transmembrane region" description="Helical" evidence="2">
    <location>
        <begin position="268"/>
        <end position="290"/>
    </location>
</feature>
<feature type="transmembrane region" description="Helical" evidence="2">
    <location>
        <begin position="359"/>
        <end position="381"/>
    </location>
</feature>
<feature type="transmembrane region" description="Helical" evidence="2">
    <location>
        <begin position="147"/>
        <end position="168"/>
    </location>
</feature>
<evidence type="ECO:0000313" key="3">
    <source>
        <dbReference type="EMBL" id="NMH77102.1"/>
    </source>
</evidence>
<proteinExistence type="predicted"/>
<evidence type="ECO:0008006" key="5">
    <source>
        <dbReference type="Google" id="ProtNLM"/>
    </source>
</evidence>
<comment type="caution">
    <text evidence="3">The sequence shown here is derived from an EMBL/GenBank/DDBJ whole genome shotgun (WGS) entry which is preliminary data.</text>
</comment>
<feature type="transmembrane region" description="Helical" evidence="2">
    <location>
        <begin position="401"/>
        <end position="424"/>
    </location>
</feature>
<feature type="transmembrane region" description="Helical" evidence="2">
    <location>
        <begin position="229"/>
        <end position="256"/>
    </location>
</feature>
<organism evidence="3 4">
    <name type="scientific">Pseudonocardia xinjiangensis</name>
    <dbReference type="NCBI Taxonomy" id="75289"/>
    <lineage>
        <taxon>Bacteria</taxon>
        <taxon>Bacillati</taxon>
        <taxon>Actinomycetota</taxon>
        <taxon>Actinomycetes</taxon>
        <taxon>Pseudonocardiales</taxon>
        <taxon>Pseudonocardiaceae</taxon>
        <taxon>Pseudonocardia</taxon>
    </lineage>
</organism>
<evidence type="ECO:0000256" key="1">
    <source>
        <dbReference type="SAM" id="MobiDB-lite"/>
    </source>
</evidence>
<sequence>MEQDRSTVVERASAGQGAAVALRQAARPGSHIPLQRGLDPVTGPIRVPAMEPAGGPIRSTSPRTRPGRGRHRRAERRRAEVTLTLIVLGALSWIVVTWPFRGDQAVYALIGRQILHGQALYTDIWDIKQPGVFLWYGLADLTGLGEIGTRALDVVAAFAFGACVHVLLRGRLTTPWVRRMLTALATAVLLLAAGPGDFGQLEMLCLVPATGAFALVAAEPRRAPTWRRIVLAGLCVGVVGVFKLLLAGVVGLALLVYLVLHLGGRRRFAAVPVVVAAALVPVGLTLAWLATQGAFGAALHVWLVEALEMGSAPGSRDPARVLEGLGRYVLWMFPVVVLAAWQAATAWRRRDPLDLAMGAFVLLDVLAIATQFAWWYQWYFVSAPLVVLALRRLDVLAPRLWGRWAVLLAALCLPMLAHAASWALPTVLDGGGFTAASRDRIDERVAGYDTIRTELAAAGVRAGGSLYVVGDPLYNMLAGAPLVVRFDGWTYDLMTDGQWREVATEVGAVEPAVVMVDADAREWVADRGQDLQQVLARDYVRYRTSAEGTWYRLR</sequence>
<dbReference type="EMBL" id="JAAXKY010000018">
    <property type="protein sequence ID" value="NMH77102.1"/>
    <property type="molecule type" value="Genomic_DNA"/>
</dbReference>
<feature type="compositionally biased region" description="Basic residues" evidence="1">
    <location>
        <begin position="65"/>
        <end position="75"/>
    </location>
</feature>
<keyword evidence="2" id="KW-0472">Membrane</keyword>
<feature type="transmembrane region" description="Helical" evidence="2">
    <location>
        <begin position="328"/>
        <end position="347"/>
    </location>
</feature>
<keyword evidence="4" id="KW-1185">Reference proteome</keyword>
<name>A0ABX1R9N6_9PSEU</name>
<reference evidence="3 4" key="1">
    <citation type="submission" date="2020-04" db="EMBL/GenBank/DDBJ databases">
        <authorList>
            <person name="Klaysubun C."/>
            <person name="Duangmal K."/>
            <person name="Lipun K."/>
        </authorList>
    </citation>
    <scope>NUCLEOTIDE SEQUENCE [LARGE SCALE GENOMIC DNA]</scope>
    <source>
        <strain evidence="3 4">JCM 11839</strain>
    </source>
</reference>
<keyword evidence="2" id="KW-0812">Transmembrane</keyword>
<accession>A0ABX1R9N6</accession>
<protein>
    <recommendedName>
        <fullName evidence="5">Dolichyl-phosphate-mannose-protein mannosyltransferase</fullName>
    </recommendedName>
</protein>